<evidence type="ECO:0000313" key="2">
    <source>
        <dbReference type="Proteomes" id="UP001054252"/>
    </source>
</evidence>
<reference evidence="1 2" key="1">
    <citation type="journal article" date="2021" name="Commun. Biol.">
        <title>The genome of Shorea leprosula (Dipterocarpaceae) highlights the ecological relevance of drought in aseasonal tropical rainforests.</title>
        <authorList>
            <person name="Ng K.K.S."/>
            <person name="Kobayashi M.J."/>
            <person name="Fawcett J.A."/>
            <person name="Hatakeyama M."/>
            <person name="Paape T."/>
            <person name="Ng C.H."/>
            <person name="Ang C.C."/>
            <person name="Tnah L.H."/>
            <person name="Lee C.T."/>
            <person name="Nishiyama T."/>
            <person name="Sese J."/>
            <person name="O'Brien M.J."/>
            <person name="Copetti D."/>
            <person name="Mohd Noor M.I."/>
            <person name="Ong R.C."/>
            <person name="Putra M."/>
            <person name="Sireger I.Z."/>
            <person name="Indrioko S."/>
            <person name="Kosugi Y."/>
            <person name="Izuno A."/>
            <person name="Isagi Y."/>
            <person name="Lee S.L."/>
            <person name="Shimizu K.K."/>
        </authorList>
    </citation>
    <scope>NUCLEOTIDE SEQUENCE [LARGE SCALE GENOMIC DNA]</scope>
    <source>
        <strain evidence="1">214</strain>
    </source>
</reference>
<protein>
    <submittedName>
        <fullName evidence="1">Uncharacterized protein</fullName>
    </submittedName>
</protein>
<comment type="caution">
    <text evidence="1">The sequence shown here is derived from an EMBL/GenBank/DDBJ whole genome shotgun (WGS) entry which is preliminary data.</text>
</comment>
<evidence type="ECO:0000313" key="1">
    <source>
        <dbReference type="EMBL" id="GKV34415.1"/>
    </source>
</evidence>
<dbReference type="EMBL" id="BPVZ01000105">
    <property type="protein sequence ID" value="GKV34415.1"/>
    <property type="molecule type" value="Genomic_DNA"/>
</dbReference>
<dbReference type="AlphaFoldDB" id="A0AAV5LB06"/>
<sequence>MDTCCNMACCLPSLKELRNLDSATRFSNDDSAESLLSNCLVLEHLDSKFEYENCKFIVSRSTLKILALDCMYYEGWFRSFEIMINA</sequence>
<name>A0AAV5LB06_9ROSI</name>
<proteinExistence type="predicted"/>
<accession>A0AAV5LB06</accession>
<keyword evidence="2" id="KW-1185">Reference proteome</keyword>
<dbReference type="Proteomes" id="UP001054252">
    <property type="component" value="Unassembled WGS sequence"/>
</dbReference>
<gene>
    <name evidence="1" type="ORF">SLEP1_g42789</name>
</gene>
<organism evidence="1 2">
    <name type="scientific">Rubroshorea leprosula</name>
    <dbReference type="NCBI Taxonomy" id="152421"/>
    <lineage>
        <taxon>Eukaryota</taxon>
        <taxon>Viridiplantae</taxon>
        <taxon>Streptophyta</taxon>
        <taxon>Embryophyta</taxon>
        <taxon>Tracheophyta</taxon>
        <taxon>Spermatophyta</taxon>
        <taxon>Magnoliopsida</taxon>
        <taxon>eudicotyledons</taxon>
        <taxon>Gunneridae</taxon>
        <taxon>Pentapetalae</taxon>
        <taxon>rosids</taxon>
        <taxon>malvids</taxon>
        <taxon>Malvales</taxon>
        <taxon>Dipterocarpaceae</taxon>
        <taxon>Rubroshorea</taxon>
    </lineage>
</organism>